<protein>
    <submittedName>
        <fullName evidence="3">Type IV conjugative transfer system protein TraV</fullName>
    </submittedName>
</protein>
<comment type="caution">
    <text evidence="3">The sequence shown here is derived from an EMBL/GenBank/DDBJ whole genome shotgun (WGS) entry which is preliminary data.</text>
</comment>
<proteinExistence type="predicted"/>
<evidence type="ECO:0000313" key="4">
    <source>
        <dbReference type="Proteomes" id="UP000030475"/>
    </source>
</evidence>
<name>A0AA40JHY9_BURPE</name>
<dbReference type="Pfam" id="PF09676">
    <property type="entry name" value="TraV"/>
    <property type="match status" value="1"/>
</dbReference>
<dbReference type="RefSeq" id="WP_038740595.1">
    <property type="nucleotide sequence ID" value="NZ_KN323090.1"/>
</dbReference>
<gene>
    <name evidence="3" type="primary">traV</name>
    <name evidence="3" type="ORF">Y036_5985</name>
</gene>
<dbReference type="Proteomes" id="UP000030475">
    <property type="component" value="Unassembled WGS sequence"/>
</dbReference>
<sequence>MNRNPIRCSALITAAAVGLAGCSFSGLDASNKFSCKAPDGVACASMSGVYANLRANNLPGQQISHGASLATTTKTPAPGSAVLSRPLFSGSPIRSAPRELRLWFAPWEDADGDLYDQSYAYLVIDNGQWLIAHNQRRIRDLYRPAPGVAVRDAAAPSPTTPAPAGTVPPLDSGAPAPTGGLSGMADEAMRQAAMAGDSLKQFAAGVRMPDASTVGR</sequence>
<reference evidence="3 4" key="1">
    <citation type="submission" date="2014-08" db="EMBL/GenBank/DDBJ databases">
        <authorList>
            <person name="Bunnell A."/>
            <person name="Chain P.S."/>
            <person name="Chertkov O."/>
            <person name="Currie B.J."/>
            <person name="Daligault H.E."/>
            <person name="Davenport K.W."/>
            <person name="Davis C."/>
            <person name="Gleasner C.D."/>
            <person name="Johnson S.L."/>
            <person name="Kaestli M."/>
            <person name="Koren S."/>
            <person name="Kunde Y.A."/>
            <person name="Mayo M."/>
            <person name="McMurry K.K."/>
            <person name="Price E.P."/>
            <person name="Reitenga K.G."/>
            <person name="Robison R."/>
            <person name="Rosovitz M.J."/>
            <person name="Sarovich D.S."/>
            <person name="Teshima H."/>
        </authorList>
    </citation>
    <scope>NUCLEOTIDE SEQUENCE [LARGE SCALE GENOMIC DNA]</scope>
    <source>
        <strain evidence="3 4">MSHR44</strain>
    </source>
</reference>
<dbReference type="InterPro" id="IPR014118">
    <property type="entry name" value="T4SS_TraV"/>
</dbReference>
<dbReference type="PROSITE" id="PS51257">
    <property type="entry name" value="PROKAR_LIPOPROTEIN"/>
    <property type="match status" value="1"/>
</dbReference>
<dbReference type="AlphaFoldDB" id="A0AA40JHY9"/>
<feature type="signal peptide" evidence="2">
    <location>
        <begin position="1"/>
        <end position="25"/>
    </location>
</feature>
<keyword evidence="2" id="KW-0732">Signal</keyword>
<dbReference type="EMBL" id="JQIM01000007">
    <property type="protein sequence ID" value="KGX17095.1"/>
    <property type="molecule type" value="Genomic_DNA"/>
</dbReference>
<feature type="region of interest" description="Disordered" evidence="1">
    <location>
        <begin position="151"/>
        <end position="181"/>
    </location>
</feature>
<feature type="chain" id="PRO_5041276790" evidence="2">
    <location>
        <begin position="26"/>
        <end position="216"/>
    </location>
</feature>
<accession>A0AA40JHY9</accession>
<evidence type="ECO:0000256" key="1">
    <source>
        <dbReference type="SAM" id="MobiDB-lite"/>
    </source>
</evidence>
<evidence type="ECO:0000313" key="3">
    <source>
        <dbReference type="EMBL" id="KGX17095.1"/>
    </source>
</evidence>
<organism evidence="3 4">
    <name type="scientific">Burkholderia pseudomallei</name>
    <name type="common">Pseudomonas pseudomallei</name>
    <dbReference type="NCBI Taxonomy" id="28450"/>
    <lineage>
        <taxon>Bacteria</taxon>
        <taxon>Pseudomonadati</taxon>
        <taxon>Pseudomonadota</taxon>
        <taxon>Betaproteobacteria</taxon>
        <taxon>Burkholderiales</taxon>
        <taxon>Burkholderiaceae</taxon>
        <taxon>Burkholderia</taxon>
        <taxon>pseudomallei group</taxon>
    </lineage>
</organism>
<feature type="compositionally biased region" description="Low complexity" evidence="1">
    <location>
        <begin position="153"/>
        <end position="169"/>
    </location>
</feature>
<evidence type="ECO:0000256" key="2">
    <source>
        <dbReference type="SAM" id="SignalP"/>
    </source>
</evidence>